<evidence type="ECO:0000313" key="2">
    <source>
        <dbReference type="Proteomes" id="UP000224567"/>
    </source>
</evidence>
<organism evidence="1 2">
    <name type="scientific">Capsicum baccatum</name>
    <name type="common">Peruvian pepper</name>
    <dbReference type="NCBI Taxonomy" id="33114"/>
    <lineage>
        <taxon>Eukaryota</taxon>
        <taxon>Viridiplantae</taxon>
        <taxon>Streptophyta</taxon>
        <taxon>Embryophyta</taxon>
        <taxon>Tracheophyta</taxon>
        <taxon>Spermatophyta</taxon>
        <taxon>Magnoliopsida</taxon>
        <taxon>eudicotyledons</taxon>
        <taxon>Gunneridae</taxon>
        <taxon>Pentapetalae</taxon>
        <taxon>asterids</taxon>
        <taxon>lamiids</taxon>
        <taxon>Solanales</taxon>
        <taxon>Solanaceae</taxon>
        <taxon>Solanoideae</taxon>
        <taxon>Capsiceae</taxon>
        <taxon>Capsicum</taxon>
    </lineage>
</organism>
<dbReference type="PANTHER" id="PTHR35460:SF5">
    <property type="entry name" value="TRNA LIGASE PHOSPHODIESTERASE DOMAIN-CONTAINING PROTEIN"/>
    <property type="match status" value="1"/>
</dbReference>
<dbReference type="InterPro" id="IPR038837">
    <property type="entry name" value="tRNA_ligase_1"/>
</dbReference>
<dbReference type="AlphaFoldDB" id="A0A2G2X881"/>
<dbReference type="GO" id="GO:0006388">
    <property type="term" value="P:tRNA splicing, via endonucleolytic cleavage and ligation"/>
    <property type="evidence" value="ECO:0007669"/>
    <property type="project" value="InterPro"/>
</dbReference>
<dbReference type="GO" id="GO:0003972">
    <property type="term" value="F:RNA ligase (ATP) activity"/>
    <property type="evidence" value="ECO:0007669"/>
    <property type="project" value="InterPro"/>
</dbReference>
<protein>
    <recommendedName>
        <fullName evidence="3">tRNA ligase phosphodiesterase domain-containing protein</fullName>
    </recommendedName>
</protein>
<dbReference type="EMBL" id="MLFT02000003">
    <property type="protein sequence ID" value="PHT53705.1"/>
    <property type="molecule type" value="Genomic_DNA"/>
</dbReference>
<name>A0A2G2X881_CAPBA</name>
<proteinExistence type="predicted"/>
<keyword evidence="2" id="KW-1185">Reference proteome</keyword>
<reference evidence="2" key="2">
    <citation type="journal article" date="2017" name="J. Anim. Genet.">
        <title>Multiple reference genome sequences of hot pepper reveal the massive evolution of plant disease resistance genes by retroduplication.</title>
        <authorList>
            <person name="Kim S."/>
            <person name="Park J."/>
            <person name="Yeom S.-I."/>
            <person name="Kim Y.-M."/>
            <person name="Seo E."/>
            <person name="Kim K.-T."/>
            <person name="Kim M.-S."/>
            <person name="Lee J.M."/>
            <person name="Cheong K."/>
            <person name="Shin H.-S."/>
            <person name="Kim S.-B."/>
            <person name="Han K."/>
            <person name="Lee J."/>
            <person name="Park M."/>
            <person name="Lee H.-A."/>
            <person name="Lee H.-Y."/>
            <person name="Lee Y."/>
            <person name="Oh S."/>
            <person name="Lee J.H."/>
            <person name="Choi E."/>
            <person name="Choi E."/>
            <person name="Lee S.E."/>
            <person name="Jeon J."/>
            <person name="Kim H."/>
            <person name="Choi G."/>
            <person name="Song H."/>
            <person name="Lee J."/>
            <person name="Lee S.-C."/>
            <person name="Kwon J.-K."/>
            <person name="Lee H.-Y."/>
            <person name="Koo N."/>
            <person name="Hong Y."/>
            <person name="Kim R.W."/>
            <person name="Kang W.-H."/>
            <person name="Huh J.H."/>
            <person name="Kang B.-C."/>
            <person name="Yang T.-J."/>
            <person name="Lee Y.-H."/>
            <person name="Bennetzen J.L."/>
            <person name="Choi D."/>
        </authorList>
    </citation>
    <scope>NUCLEOTIDE SEQUENCE [LARGE SCALE GENOMIC DNA]</scope>
    <source>
        <strain evidence="2">cv. PBC81</strain>
    </source>
</reference>
<gene>
    <name evidence="1" type="ORF">CQW23_08167</name>
</gene>
<dbReference type="Proteomes" id="UP000224567">
    <property type="component" value="Unassembled WGS sequence"/>
</dbReference>
<dbReference type="PANTHER" id="PTHR35460">
    <property type="entry name" value="TRNA LIGASE 1"/>
    <property type="match status" value="1"/>
</dbReference>
<evidence type="ECO:0008006" key="3">
    <source>
        <dbReference type="Google" id="ProtNLM"/>
    </source>
</evidence>
<sequence>MACRLFSKKALLHIRLITSGEVYLQYDQSRQMKIWNTSAAKQRELSKMLDEWAVYIRRKYGNKPLSSSPYLSEAEPFLEQYAKRSPQNQALIGSAGNFVKVEDFMAVVEGEDEEGDLESMKDIAPSSPSITTKDMVAKNEGLIVFFPGRYWQKVADERRKKPSSIMLADKNAPNEEVWRQIENMCLSTKASAIPVIPESEGTEINPFSIDALAVFIFRVLHRVNHPGNLDKSSPNAGYVMLMFYHLYEGKSRQEFESELIERFGSLVKTPLLKPERSPLPDSVRSIIEEGINLYKLHTNKHGRLESTKGTYVKEWIKWEKQLRDILLGNADYLNSIQVPFEFAVREVIDQLKAIARGEYAAPTSEKRKLGSIVFAAICLPVPEILSLLNDLAQKDPKVGNFLKDKSMESSIQKAHLTLAHKRSHGVAAVANYGSFLHEKVPVDVGALLFSDKLAALEAEPGSVEGEKINSKNQWPHVTLWTGQGVAAKDANTLPQLLSQGKATRVDINPPVTITGTLEFF</sequence>
<accession>A0A2G2X881</accession>
<dbReference type="STRING" id="33114.A0A2G2X881"/>
<comment type="caution">
    <text evidence="1">The sequence shown here is derived from an EMBL/GenBank/DDBJ whole genome shotgun (WGS) entry which is preliminary data.</text>
</comment>
<reference evidence="1 2" key="1">
    <citation type="journal article" date="2017" name="Genome Biol.">
        <title>New reference genome sequences of hot pepper reveal the massive evolution of plant disease-resistance genes by retroduplication.</title>
        <authorList>
            <person name="Kim S."/>
            <person name="Park J."/>
            <person name="Yeom S.I."/>
            <person name="Kim Y.M."/>
            <person name="Seo E."/>
            <person name="Kim K.T."/>
            <person name="Kim M.S."/>
            <person name="Lee J.M."/>
            <person name="Cheong K."/>
            <person name="Shin H.S."/>
            <person name="Kim S.B."/>
            <person name="Han K."/>
            <person name="Lee J."/>
            <person name="Park M."/>
            <person name="Lee H.A."/>
            <person name="Lee H.Y."/>
            <person name="Lee Y."/>
            <person name="Oh S."/>
            <person name="Lee J.H."/>
            <person name="Choi E."/>
            <person name="Choi E."/>
            <person name="Lee S.E."/>
            <person name="Jeon J."/>
            <person name="Kim H."/>
            <person name="Choi G."/>
            <person name="Song H."/>
            <person name="Lee J."/>
            <person name="Lee S.C."/>
            <person name="Kwon J.K."/>
            <person name="Lee H.Y."/>
            <person name="Koo N."/>
            <person name="Hong Y."/>
            <person name="Kim R.W."/>
            <person name="Kang W.H."/>
            <person name="Huh J.H."/>
            <person name="Kang B.C."/>
            <person name="Yang T.J."/>
            <person name="Lee Y.H."/>
            <person name="Bennetzen J.L."/>
            <person name="Choi D."/>
        </authorList>
    </citation>
    <scope>NUCLEOTIDE SEQUENCE [LARGE SCALE GENOMIC DNA]</scope>
    <source>
        <strain evidence="2">cv. PBC81</strain>
    </source>
</reference>
<dbReference type="OrthoDB" id="1267510at2759"/>
<evidence type="ECO:0000313" key="1">
    <source>
        <dbReference type="EMBL" id="PHT53705.1"/>
    </source>
</evidence>